<name>M2X4Z9_GALSU</name>
<dbReference type="RefSeq" id="XP_005708075.1">
    <property type="nucleotide sequence ID" value="XM_005708018.1"/>
</dbReference>
<dbReference type="AlphaFoldDB" id="M2X4Z9"/>
<evidence type="ECO:0000313" key="2">
    <source>
        <dbReference type="EMBL" id="EME31555.1"/>
    </source>
</evidence>
<dbReference type="Proteomes" id="UP000030680">
    <property type="component" value="Unassembled WGS sequence"/>
</dbReference>
<gene>
    <name evidence="2" type="ORF">Gasu_12270</name>
</gene>
<dbReference type="KEGG" id="gsl:Gasu_12270"/>
<proteinExistence type="predicted"/>
<dbReference type="GeneID" id="17090191"/>
<dbReference type="Gramene" id="EME31555">
    <property type="protein sequence ID" value="EME31555"/>
    <property type="gene ID" value="Gasu_12270"/>
</dbReference>
<dbReference type="EMBL" id="KB454491">
    <property type="protein sequence ID" value="EME31555.1"/>
    <property type="molecule type" value="Genomic_DNA"/>
</dbReference>
<organism evidence="2 3">
    <name type="scientific">Galdieria sulphuraria</name>
    <name type="common">Red alga</name>
    <dbReference type="NCBI Taxonomy" id="130081"/>
    <lineage>
        <taxon>Eukaryota</taxon>
        <taxon>Rhodophyta</taxon>
        <taxon>Bangiophyceae</taxon>
        <taxon>Galdieriales</taxon>
        <taxon>Galdieriaceae</taxon>
        <taxon>Galdieria</taxon>
    </lineage>
</organism>
<keyword evidence="3" id="KW-1185">Reference proteome</keyword>
<feature type="compositionally biased region" description="Basic and acidic residues" evidence="1">
    <location>
        <begin position="1"/>
        <end position="13"/>
    </location>
</feature>
<evidence type="ECO:0000313" key="3">
    <source>
        <dbReference type="Proteomes" id="UP000030680"/>
    </source>
</evidence>
<accession>M2X4Z9</accession>
<sequence length="105" mass="12446">MMNDKRRTEKVSRDSSSTEDSDELIEEEEEARRLFDSDHVIPSHQIPYVLQWLRQSFSLIELEVLKVSLEKNDVACDVSYIPNKLHNSRCNEKGQRYKCYLKLLK</sequence>
<reference evidence="3" key="1">
    <citation type="journal article" date="2013" name="Science">
        <title>Gene transfer from bacteria and archaea facilitated evolution of an extremophilic eukaryote.</title>
        <authorList>
            <person name="Schonknecht G."/>
            <person name="Chen W.H."/>
            <person name="Ternes C.M."/>
            <person name="Barbier G.G."/>
            <person name="Shrestha R.P."/>
            <person name="Stanke M."/>
            <person name="Brautigam A."/>
            <person name="Baker B.J."/>
            <person name="Banfield J.F."/>
            <person name="Garavito R.M."/>
            <person name="Carr K."/>
            <person name="Wilkerson C."/>
            <person name="Rensing S.A."/>
            <person name="Gagneul D."/>
            <person name="Dickenson N.E."/>
            <person name="Oesterhelt C."/>
            <person name="Lercher M.J."/>
            <person name="Weber A.P."/>
        </authorList>
    </citation>
    <scope>NUCLEOTIDE SEQUENCE [LARGE SCALE GENOMIC DNA]</scope>
    <source>
        <strain evidence="3">074W</strain>
    </source>
</reference>
<protein>
    <submittedName>
        <fullName evidence="2">Uncharacterized protein</fullName>
    </submittedName>
</protein>
<feature type="region of interest" description="Disordered" evidence="1">
    <location>
        <begin position="1"/>
        <end position="25"/>
    </location>
</feature>
<evidence type="ECO:0000256" key="1">
    <source>
        <dbReference type="SAM" id="MobiDB-lite"/>
    </source>
</evidence>